<comment type="caution">
    <text evidence="1">The sequence shown here is derived from an EMBL/GenBank/DDBJ whole genome shotgun (WGS) entry which is preliminary data.</text>
</comment>
<proteinExistence type="predicted"/>
<evidence type="ECO:0008006" key="3">
    <source>
        <dbReference type="Google" id="ProtNLM"/>
    </source>
</evidence>
<protein>
    <recommendedName>
        <fullName evidence="3">RiboL-PSP-HEPN domain-containing protein</fullName>
    </recommendedName>
</protein>
<organism evidence="1 2">
    <name type="scientific">Pseudoxanthomonas winnipegensis</name>
    <dbReference type="NCBI Taxonomy" id="2480810"/>
    <lineage>
        <taxon>Bacteria</taxon>
        <taxon>Pseudomonadati</taxon>
        <taxon>Pseudomonadota</taxon>
        <taxon>Gammaproteobacteria</taxon>
        <taxon>Lysobacterales</taxon>
        <taxon>Lysobacteraceae</taxon>
        <taxon>Pseudoxanthomonas</taxon>
    </lineage>
</organism>
<gene>
    <name evidence="1" type="ORF">EA658_04150</name>
</gene>
<dbReference type="EMBL" id="SHME01000001">
    <property type="protein sequence ID" value="TAA22775.1"/>
    <property type="molecule type" value="Genomic_DNA"/>
</dbReference>
<reference evidence="1 2" key="1">
    <citation type="submission" date="2019-02" db="EMBL/GenBank/DDBJ databases">
        <title>WGS of Pseudoxanthomonas species novum from clinical isolates.</title>
        <authorList>
            <person name="Bernier A.-M."/>
            <person name="Bernard K."/>
            <person name="Vachon A."/>
        </authorList>
    </citation>
    <scope>NUCLEOTIDE SEQUENCE [LARGE SCALE GENOMIC DNA]</scope>
    <source>
        <strain evidence="2">NML 170316</strain>
    </source>
</reference>
<evidence type="ECO:0000313" key="2">
    <source>
        <dbReference type="Proteomes" id="UP000293089"/>
    </source>
</evidence>
<keyword evidence="2" id="KW-1185">Reference proteome</keyword>
<dbReference type="RefSeq" id="WP_130530343.1">
    <property type="nucleotide sequence ID" value="NZ_SHMD01000003.1"/>
</dbReference>
<dbReference type="Proteomes" id="UP000293089">
    <property type="component" value="Unassembled WGS sequence"/>
</dbReference>
<sequence>MIVPTSEEVEAFHDLIKRLDDDLASLGSGEVRTAVLQAELATAARNWVRLSTALKNGGDGFLPSLDSYDSAMSDVLASSKQRSRASAFRKKLKPFREGFLEKVVVPLMRFEGSPSQVAARQLESLFEGSVTTEEQAYISEAARCSSLHCHRAAIILLWAAGVARMHAEVQVIGFAGFNAAAAKASAIKGSPYSRITKGLTVGSLAELQRGRDFDVIAVGIEIWGYDLQAFEELDRLLGLRNSAAHPGMFTPTSLDVRVFAEKLKRYVFDRIGK</sequence>
<accession>A0ABY1WJ43</accession>
<name>A0ABY1WJ43_9GAMM</name>
<evidence type="ECO:0000313" key="1">
    <source>
        <dbReference type="EMBL" id="TAA22775.1"/>
    </source>
</evidence>